<name>A0ABV6Z3R6_UNCC1</name>
<evidence type="ECO:0000256" key="1">
    <source>
        <dbReference type="ARBA" id="ARBA00004613"/>
    </source>
</evidence>
<keyword evidence="4" id="KW-1185">Reference proteome</keyword>
<evidence type="ECO:0000256" key="2">
    <source>
        <dbReference type="ARBA" id="ARBA00022525"/>
    </source>
</evidence>
<dbReference type="PANTHER" id="PTHR10009:SF18">
    <property type="entry name" value="PROTEIN YELLOW-LIKE PROTEIN"/>
    <property type="match status" value="1"/>
</dbReference>
<dbReference type="SUPFAM" id="SSF101898">
    <property type="entry name" value="NHL repeat"/>
    <property type="match status" value="1"/>
</dbReference>
<evidence type="ECO:0000313" key="3">
    <source>
        <dbReference type="EMBL" id="MFC1853088.1"/>
    </source>
</evidence>
<protein>
    <submittedName>
        <fullName evidence="3">L-dopachrome tautomerase-related protein</fullName>
    </submittedName>
</protein>
<gene>
    <name evidence="3" type="ORF">ACFL27_23060</name>
</gene>
<accession>A0ABV6Z3R6</accession>
<proteinExistence type="predicted"/>
<dbReference type="InterPro" id="IPR017996">
    <property type="entry name" value="MRJP/yellow-related"/>
</dbReference>
<dbReference type="Pfam" id="PF03022">
    <property type="entry name" value="MRJP"/>
    <property type="match status" value="1"/>
</dbReference>
<keyword evidence="2" id="KW-0964">Secreted</keyword>
<dbReference type="Gene3D" id="2.120.10.30">
    <property type="entry name" value="TolB, C-terminal domain"/>
    <property type="match status" value="1"/>
</dbReference>
<dbReference type="EMBL" id="JBHPBY010000420">
    <property type="protein sequence ID" value="MFC1853088.1"/>
    <property type="molecule type" value="Genomic_DNA"/>
</dbReference>
<dbReference type="PANTHER" id="PTHR10009">
    <property type="entry name" value="PROTEIN YELLOW-RELATED"/>
    <property type="match status" value="1"/>
</dbReference>
<comment type="caution">
    <text evidence="3">The sequence shown here is derived from an EMBL/GenBank/DDBJ whole genome shotgun (WGS) entry which is preliminary data.</text>
</comment>
<evidence type="ECO:0000313" key="4">
    <source>
        <dbReference type="Proteomes" id="UP001594351"/>
    </source>
</evidence>
<organism evidence="3 4">
    <name type="scientific">candidate division CSSED10-310 bacterium</name>
    <dbReference type="NCBI Taxonomy" id="2855610"/>
    <lineage>
        <taxon>Bacteria</taxon>
        <taxon>Bacteria division CSSED10-310</taxon>
    </lineage>
</organism>
<dbReference type="InterPro" id="IPR011042">
    <property type="entry name" value="6-blade_b-propeller_TolB-like"/>
</dbReference>
<reference evidence="3 4" key="1">
    <citation type="submission" date="2024-09" db="EMBL/GenBank/DDBJ databases">
        <title>Laminarin stimulates single cell rates of sulfate reduction while oxygen inhibits transcriptomic activity in coastal marine sediment.</title>
        <authorList>
            <person name="Lindsay M."/>
            <person name="Orcutt B."/>
            <person name="Emerson D."/>
            <person name="Stepanauskas R."/>
            <person name="D'Angelo T."/>
        </authorList>
    </citation>
    <scope>NUCLEOTIDE SEQUENCE [LARGE SCALE GENOMIC DNA]</scope>
    <source>
        <strain evidence="3">SAG AM-311-K15</strain>
    </source>
</reference>
<comment type="subcellular location">
    <subcellularLocation>
        <location evidence="1">Secreted</location>
    </subcellularLocation>
</comment>
<dbReference type="PROSITE" id="PS51257">
    <property type="entry name" value="PROKAR_LIPOPROTEIN"/>
    <property type="match status" value="1"/>
</dbReference>
<dbReference type="Proteomes" id="UP001594351">
    <property type="component" value="Unassembled WGS sequence"/>
</dbReference>
<sequence length="361" mass="40204">MTSKKILLTLSLGALFVALVSCLCAQKKVTRKAVVLEVVGLSDRLWTGVAVSQKGRIFVNYPRWSPQVPFSVGELVSKSEVKPFPDQDMNEWQPALDPKDHFICVQSVYVDGENYLWILDAANPLFQGVIKNGPKLLKIDLQTDQVVQKLIFKDTIVSPNSYLNDVRVDPKRQFAYITDSGLGALVVVNLKTGVCRRVLTDHASTKSENTTVVINNRPWLLPDGSNPQIHADGIALNSEGTYLYYQALTGRTLYRIRTEFLRTESGKVEDLASKVEKIEQTGVADGLLWGLDDCVYLSALETSEIKRLTPAGKVETVVQDQRLAWPDSFSQGADGSIYVSTSQIHLAAEINEPFRIFRFQP</sequence>